<comment type="caution">
    <text evidence="2">The sequence shown here is derived from an EMBL/GenBank/DDBJ whole genome shotgun (WGS) entry which is preliminary data.</text>
</comment>
<feature type="domain" description="MaoC-like" evidence="1">
    <location>
        <begin position="11"/>
        <end position="110"/>
    </location>
</feature>
<reference evidence="3" key="1">
    <citation type="journal article" date="2019" name="Int. J. Syst. Evol. Microbiol.">
        <title>The Global Catalogue of Microorganisms (GCM) 10K type strain sequencing project: providing services to taxonomists for standard genome sequencing and annotation.</title>
        <authorList>
            <consortium name="The Broad Institute Genomics Platform"/>
            <consortium name="The Broad Institute Genome Sequencing Center for Infectious Disease"/>
            <person name="Wu L."/>
            <person name="Ma J."/>
        </authorList>
    </citation>
    <scope>NUCLEOTIDE SEQUENCE [LARGE SCALE GENOMIC DNA]</scope>
    <source>
        <strain evidence="3">KCTC 42964</strain>
    </source>
</reference>
<evidence type="ECO:0000259" key="1">
    <source>
        <dbReference type="Pfam" id="PF01575"/>
    </source>
</evidence>
<dbReference type="RefSeq" id="WP_379903983.1">
    <property type="nucleotide sequence ID" value="NZ_JBHRTR010000034.1"/>
</dbReference>
<dbReference type="Pfam" id="PF01575">
    <property type="entry name" value="MaoC_dehydratas"/>
    <property type="match status" value="1"/>
</dbReference>
<dbReference type="InterPro" id="IPR002539">
    <property type="entry name" value="MaoC-like_dom"/>
</dbReference>
<protein>
    <submittedName>
        <fullName evidence="2">MaoC family dehydratase</fullName>
    </submittedName>
</protein>
<dbReference type="SUPFAM" id="SSF54637">
    <property type="entry name" value="Thioesterase/thiol ester dehydrase-isomerase"/>
    <property type="match status" value="1"/>
</dbReference>
<dbReference type="InterPro" id="IPR029069">
    <property type="entry name" value="HotDog_dom_sf"/>
</dbReference>
<dbReference type="Proteomes" id="UP001595528">
    <property type="component" value="Unassembled WGS sequence"/>
</dbReference>
<accession>A0ABV7L4K8</accession>
<dbReference type="PANTHER" id="PTHR43664:SF1">
    <property type="entry name" value="BETA-METHYLMALYL-COA DEHYDRATASE"/>
    <property type="match status" value="1"/>
</dbReference>
<gene>
    <name evidence="2" type="ORF">ACFOGJ_20370</name>
</gene>
<dbReference type="EMBL" id="JBHRTR010000034">
    <property type="protein sequence ID" value="MFC3229615.1"/>
    <property type="molecule type" value="Genomic_DNA"/>
</dbReference>
<organism evidence="2 3">
    <name type="scientific">Marinibaculum pumilum</name>
    <dbReference type="NCBI Taxonomy" id="1766165"/>
    <lineage>
        <taxon>Bacteria</taxon>
        <taxon>Pseudomonadati</taxon>
        <taxon>Pseudomonadota</taxon>
        <taxon>Alphaproteobacteria</taxon>
        <taxon>Rhodospirillales</taxon>
        <taxon>Rhodospirillaceae</taxon>
        <taxon>Marinibaculum</taxon>
    </lineage>
</organism>
<dbReference type="InterPro" id="IPR052342">
    <property type="entry name" value="MCH/BMMD"/>
</dbReference>
<name>A0ABV7L4K8_9PROT</name>
<keyword evidence="3" id="KW-1185">Reference proteome</keyword>
<dbReference type="PANTHER" id="PTHR43664">
    <property type="entry name" value="MONOAMINE OXIDASE-RELATED"/>
    <property type="match status" value="1"/>
</dbReference>
<proteinExistence type="predicted"/>
<sequence length="151" mass="16417">MLYFEDLTVGRRFTAGPKQVSEAEIIAYATRYDPQPFHTDPEAGRASGFGGVIASGWHTGAMTMRLICEAFVLDTASLGASSVPKGTWHLPVRPGDSLSLEAEILEARRSASRPDRGIVRCGYVLNNQEGAKVFAMEAIHFVRCREGAADE</sequence>
<dbReference type="CDD" id="cd03454">
    <property type="entry name" value="YdeM"/>
    <property type="match status" value="1"/>
</dbReference>
<evidence type="ECO:0000313" key="3">
    <source>
        <dbReference type="Proteomes" id="UP001595528"/>
    </source>
</evidence>
<dbReference type="Gene3D" id="3.10.129.10">
    <property type="entry name" value="Hotdog Thioesterase"/>
    <property type="match status" value="1"/>
</dbReference>
<evidence type="ECO:0000313" key="2">
    <source>
        <dbReference type="EMBL" id="MFC3229615.1"/>
    </source>
</evidence>